<dbReference type="EMBL" id="ATMT01000054">
    <property type="protein sequence ID" value="EPY06319.1"/>
    <property type="molecule type" value="Genomic_DNA"/>
</dbReference>
<accession>S9SNM1</accession>
<dbReference type="Gene3D" id="3.40.50.2300">
    <property type="match status" value="1"/>
</dbReference>
<comment type="caution">
    <text evidence="4">The sequence shown here is derived from an EMBL/GenBank/DDBJ whole genome shotgun (WGS) entry which is preliminary data.</text>
</comment>
<keyword evidence="1 2" id="KW-0597">Phosphoprotein</keyword>
<sequence>MHSGKILVVDDDWKMRNLVRIYLKKDGYDVTEAVSGEEALQLLTEQAFHLILLDIMVNKAGLAYNPIQTIWGVGYRFYHSGVTT</sequence>
<evidence type="ECO:0000256" key="1">
    <source>
        <dbReference type="ARBA" id="ARBA00022553"/>
    </source>
</evidence>
<dbReference type="AlphaFoldDB" id="S9SNM1"/>
<gene>
    <name evidence="4" type="ORF">PAALTS15_14256</name>
</gene>
<evidence type="ECO:0000256" key="2">
    <source>
        <dbReference type="PROSITE-ProRule" id="PRU00169"/>
    </source>
</evidence>
<dbReference type="PANTHER" id="PTHR44591">
    <property type="entry name" value="STRESS RESPONSE REGULATOR PROTEIN 1"/>
    <property type="match status" value="1"/>
</dbReference>
<dbReference type="Proteomes" id="UP000015344">
    <property type="component" value="Unassembled WGS sequence"/>
</dbReference>
<dbReference type="InterPro" id="IPR011006">
    <property type="entry name" value="CheY-like_superfamily"/>
</dbReference>
<evidence type="ECO:0000313" key="5">
    <source>
        <dbReference type="Proteomes" id="UP000015344"/>
    </source>
</evidence>
<dbReference type="SUPFAM" id="SSF52172">
    <property type="entry name" value="CheY-like"/>
    <property type="match status" value="1"/>
</dbReference>
<dbReference type="Pfam" id="PF00072">
    <property type="entry name" value="Response_reg"/>
    <property type="match status" value="1"/>
</dbReference>
<dbReference type="PANTHER" id="PTHR44591:SF3">
    <property type="entry name" value="RESPONSE REGULATORY DOMAIN-CONTAINING PROTEIN"/>
    <property type="match status" value="1"/>
</dbReference>
<evidence type="ECO:0000313" key="4">
    <source>
        <dbReference type="EMBL" id="EPY06319.1"/>
    </source>
</evidence>
<dbReference type="eggNOG" id="COG0745">
    <property type="taxonomic scope" value="Bacteria"/>
</dbReference>
<organism evidence="4 5">
    <name type="scientific">Paenibacillus alvei TS-15</name>
    <dbReference type="NCBI Taxonomy" id="1117108"/>
    <lineage>
        <taxon>Bacteria</taxon>
        <taxon>Bacillati</taxon>
        <taxon>Bacillota</taxon>
        <taxon>Bacilli</taxon>
        <taxon>Bacillales</taxon>
        <taxon>Paenibacillaceae</taxon>
        <taxon>Paenibacillus</taxon>
    </lineage>
</organism>
<dbReference type="GO" id="GO:0000160">
    <property type="term" value="P:phosphorelay signal transduction system"/>
    <property type="evidence" value="ECO:0007669"/>
    <property type="project" value="InterPro"/>
</dbReference>
<evidence type="ECO:0000259" key="3">
    <source>
        <dbReference type="PROSITE" id="PS50110"/>
    </source>
</evidence>
<dbReference type="InterPro" id="IPR050595">
    <property type="entry name" value="Bact_response_regulator"/>
</dbReference>
<dbReference type="PATRIC" id="fig|1117108.3.peg.2955"/>
<feature type="modified residue" description="4-aspartylphosphate" evidence="2">
    <location>
        <position position="54"/>
    </location>
</feature>
<dbReference type="RefSeq" id="WP_021260173.1">
    <property type="nucleotide sequence ID" value="NZ_ATMT01000054.1"/>
</dbReference>
<protein>
    <submittedName>
        <fullName evidence="4">Response regulator receiver protein</fullName>
    </submittedName>
</protein>
<feature type="domain" description="Response regulatory" evidence="3">
    <location>
        <begin position="5"/>
        <end position="84"/>
    </location>
</feature>
<reference evidence="4 5" key="1">
    <citation type="submission" date="2013-05" db="EMBL/GenBank/DDBJ databases">
        <authorList>
            <person name="Strain E.A."/>
            <person name="Brown E."/>
            <person name="Allard M.W."/>
            <person name="Luo Y.L."/>
        </authorList>
    </citation>
    <scope>NUCLEOTIDE SEQUENCE [LARGE SCALE GENOMIC DNA]</scope>
    <source>
        <strain evidence="4 5">TS-15</strain>
    </source>
</reference>
<proteinExistence type="predicted"/>
<dbReference type="InterPro" id="IPR001789">
    <property type="entry name" value="Sig_transdc_resp-reg_receiver"/>
</dbReference>
<dbReference type="PROSITE" id="PS50110">
    <property type="entry name" value="RESPONSE_REGULATORY"/>
    <property type="match status" value="1"/>
</dbReference>
<name>S9SNM1_PAEAL</name>